<reference evidence="2" key="1">
    <citation type="journal article" date="2024" name="Viruses">
        <title>New Genera and Species of Caulobacter and Brevundimonas Bacteriophages Provide Insights into Phage Genome Evolution.</title>
        <authorList>
            <person name="Ely B."/>
            <person name="Hils M."/>
            <person name="Clarke A."/>
            <person name="Albert M."/>
            <person name="Holness N."/>
            <person name="Lenski J."/>
            <person name="Mohammadi T."/>
        </authorList>
    </citation>
    <scope>NUCLEOTIDE SEQUENCE [LARGE SCALE GENOMIC DNA]</scope>
</reference>
<sequence>MSWIIRVATLSKGGGPPAGFAWIYDFEGNPLYDAVGVRIYGPI</sequence>
<dbReference type="Proteomes" id="UP001301924">
    <property type="component" value="Segment"/>
</dbReference>
<keyword evidence="2" id="KW-1185">Reference proteome</keyword>
<evidence type="ECO:0000313" key="1">
    <source>
        <dbReference type="EMBL" id="WNV48184.1"/>
    </source>
</evidence>
<evidence type="ECO:0000313" key="2">
    <source>
        <dbReference type="Proteomes" id="UP001301924"/>
    </source>
</evidence>
<gene>
    <name evidence="1" type="ORF">Ql52_gp048</name>
</gene>
<organism evidence="1 2">
    <name type="scientific">Caulobacter phage Quill_5.2</name>
    <dbReference type="NCBI Taxonomy" id="3075108"/>
    <lineage>
        <taxon>Viruses</taxon>
        <taxon>Duplodnaviria</taxon>
        <taxon>Heunggongvirae</taxon>
        <taxon>Uroviricota</taxon>
        <taxon>Caudoviricetes</taxon>
        <taxon>Autographivirales</taxon>
        <taxon>Autonotataviridae</taxon>
        <taxon>Lullwatervirus</taxon>
        <taxon>Lullwatervirus quill52</taxon>
    </lineage>
</organism>
<dbReference type="EMBL" id="OR260090">
    <property type="protein sequence ID" value="WNV48184.1"/>
    <property type="molecule type" value="Genomic_DNA"/>
</dbReference>
<accession>A0AA96PWW7</accession>
<protein>
    <submittedName>
        <fullName evidence="1">Uncharacterized protein</fullName>
    </submittedName>
</protein>
<name>A0AA96PWW7_9CAUD</name>
<proteinExistence type="predicted"/>